<accession>A0A914GYK2</accession>
<dbReference type="AlphaFoldDB" id="A0A914GYK2"/>
<proteinExistence type="predicted"/>
<reference evidence="3" key="1">
    <citation type="submission" date="2022-11" db="UniProtKB">
        <authorList>
            <consortium name="WormBaseParasite"/>
        </authorList>
    </citation>
    <scope>IDENTIFICATION</scope>
</reference>
<evidence type="ECO:0000313" key="2">
    <source>
        <dbReference type="Proteomes" id="UP000887572"/>
    </source>
</evidence>
<feature type="region of interest" description="Disordered" evidence="1">
    <location>
        <begin position="26"/>
        <end position="52"/>
    </location>
</feature>
<evidence type="ECO:0000313" key="3">
    <source>
        <dbReference type="WBParaSite" id="Gr19_v10_g12522.t1"/>
    </source>
</evidence>
<dbReference type="Proteomes" id="UP000887572">
    <property type="component" value="Unplaced"/>
</dbReference>
<sequence>MGMLFALPVPEMDTPDARRLRARACVKVKQRQHKQDRPFSLPDDTSIPGALAPPPILLQRLVNQHIPALRQSPSPTTTLRGPFPVRAASQPTHPRATSIPVPDHHLAGTIPRKGGQSTNTSPRYVNPRPRPPPCGDHSP</sequence>
<feature type="compositionally biased region" description="Pro residues" evidence="1">
    <location>
        <begin position="128"/>
        <end position="139"/>
    </location>
</feature>
<evidence type="ECO:0000256" key="1">
    <source>
        <dbReference type="SAM" id="MobiDB-lite"/>
    </source>
</evidence>
<protein>
    <submittedName>
        <fullName evidence="3">Uncharacterized protein</fullName>
    </submittedName>
</protein>
<keyword evidence="2" id="KW-1185">Reference proteome</keyword>
<name>A0A914GYK2_GLORO</name>
<organism evidence="2 3">
    <name type="scientific">Globodera rostochiensis</name>
    <name type="common">Golden nematode worm</name>
    <name type="synonym">Heterodera rostochiensis</name>
    <dbReference type="NCBI Taxonomy" id="31243"/>
    <lineage>
        <taxon>Eukaryota</taxon>
        <taxon>Metazoa</taxon>
        <taxon>Ecdysozoa</taxon>
        <taxon>Nematoda</taxon>
        <taxon>Chromadorea</taxon>
        <taxon>Rhabditida</taxon>
        <taxon>Tylenchina</taxon>
        <taxon>Tylenchomorpha</taxon>
        <taxon>Tylenchoidea</taxon>
        <taxon>Heteroderidae</taxon>
        <taxon>Heteroderinae</taxon>
        <taxon>Globodera</taxon>
    </lineage>
</organism>
<feature type="region of interest" description="Disordered" evidence="1">
    <location>
        <begin position="67"/>
        <end position="139"/>
    </location>
</feature>
<dbReference type="WBParaSite" id="Gr19_v10_g12522.t1">
    <property type="protein sequence ID" value="Gr19_v10_g12522.t1"/>
    <property type="gene ID" value="Gr19_v10_g12522"/>
</dbReference>